<accession>A0A401IP78</accession>
<name>A0A401IP78_9VIRU</name>
<evidence type="ECO:0000313" key="1">
    <source>
        <dbReference type="EMBL" id="GBG35424.1"/>
    </source>
</evidence>
<dbReference type="EMBL" id="BFCD01000001">
    <property type="protein sequence ID" value="GBG35424.1"/>
    <property type="molecule type" value="Genomic_DNA"/>
</dbReference>
<reference evidence="1" key="1">
    <citation type="journal article" date="2018" name="J. Virol.">
        <title>Crustacean Genome Exploration Reveals the Evolutionary Origin of White Spot Syndrome Virus.</title>
        <authorList>
            <person name="Kawato S."/>
            <person name="Shitara A."/>
            <person name="Wang Y."/>
            <person name="Nozaki R."/>
            <person name="Kondo H."/>
            <person name="Hirono I."/>
        </authorList>
    </citation>
    <scope>NUCLEOTIDE SEQUENCE</scope>
</reference>
<comment type="caution">
    <text evidence="1">The sequence shown here is derived from an EMBL/GenBank/DDBJ whole genome shotgun (WGS) entry which is preliminary data.</text>
</comment>
<proteinExistence type="predicted"/>
<protein>
    <submittedName>
        <fullName evidence="1">Wsv137-like protein</fullName>
    </submittedName>
</protein>
<sequence length="338" mass="39054">MDLSPPNYHIENLSHLKIGIIDFFNFIISDAGSTTLRDIIMIGTHNTSSNKKILWTFIKSLSLINIGITVLDDNNGTIHAIEIKKIKYSSDIPVKEVRTNEKYIIIQRIFQAMVIVFQLLSHNKEWQPVSNPPHKDINHFNDVYLSKPLGIENVDVICSMLINDMKEKKKVTGRPTRIWFSLENIYKESNNNDNDSSLNLFTDTALTINESTMLEKNISQYEYDKDDITAINDFFSLSSSHKVKCCNPMHSDQHPSMHLYRRANVWLSRIEKYNPTKDELQDLEMKEYNANESNISTFRGSNIILFTVSAHCFACQYHVYFLPKSDLKKILSAFYIIA</sequence>
<organism evidence="1">
    <name type="scientific">Marsupenaeus japonicus endogenous nimavirus</name>
    <dbReference type="NCBI Taxonomy" id="2133793"/>
    <lineage>
        <taxon>Viruses</taxon>
        <taxon>Viruses incertae sedis</taxon>
        <taxon>Naldaviricetes</taxon>
        <taxon>Nimaviridae</taxon>
    </lineage>
</organism>